<gene>
    <name evidence="2" type="ORF">DM02DRAFT_711301</name>
</gene>
<evidence type="ECO:0000256" key="1">
    <source>
        <dbReference type="SAM" id="SignalP"/>
    </source>
</evidence>
<feature type="signal peptide" evidence="1">
    <location>
        <begin position="1"/>
        <end position="28"/>
    </location>
</feature>
<dbReference type="EMBL" id="KZ805390">
    <property type="protein sequence ID" value="PVH99550.1"/>
    <property type="molecule type" value="Genomic_DNA"/>
</dbReference>
<protein>
    <recommendedName>
        <fullName evidence="4">Cyanovirin-N domain-containing protein</fullName>
    </recommendedName>
</protein>
<proteinExistence type="predicted"/>
<sequence length="326" mass="37040">MRIHTATDFLPVTVSSVLLLSAFAAAAAISATAAPSAKKPYVTTSLDIDSECKTCPRSLCPNVDLKVDNVTNEFNVTCWTRGTKIMGDNLWLKTESDCYLTQYDVHEYDGNWDEDLAYCGRQSEEQHLTLEDATLQYKTECRICPFTGSCDVVAYLPEETDVTLTCWTDAATPILDNSYWYKTTNNCYVAEVGLYDRPNRADLDYCGPIPHLEIANHNNENGTSEVNKREPSAEPAELAPQYLIEVKVGEEYSYCYEKPDNTSKVIERYEYNQTVVMQCVTDITGTWYAQSTDFCYCSNYDFWDEPLNSEYYRIPLCEYFGTPADR</sequence>
<dbReference type="Proteomes" id="UP000244855">
    <property type="component" value="Unassembled WGS sequence"/>
</dbReference>
<evidence type="ECO:0000313" key="2">
    <source>
        <dbReference type="EMBL" id="PVH99550.1"/>
    </source>
</evidence>
<organism evidence="2 3">
    <name type="scientific">Periconia macrospinosa</name>
    <dbReference type="NCBI Taxonomy" id="97972"/>
    <lineage>
        <taxon>Eukaryota</taxon>
        <taxon>Fungi</taxon>
        <taxon>Dikarya</taxon>
        <taxon>Ascomycota</taxon>
        <taxon>Pezizomycotina</taxon>
        <taxon>Dothideomycetes</taxon>
        <taxon>Pleosporomycetidae</taxon>
        <taxon>Pleosporales</taxon>
        <taxon>Massarineae</taxon>
        <taxon>Periconiaceae</taxon>
        <taxon>Periconia</taxon>
    </lineage>
</organism>
<dbReference type="OrthoDB" id="5358886at2759"/>
<name>A0A2V1DN86_9PLEO</name>
<evidence type="ECO:0008006" key="4">
    <source>
        <dbReference type="Google" id="ProtNLM"/>
    </source>
</evidence>
<evidence type="ECO:0000313" key="3">
    <source>
        <dbReference type="Proteomes" id="UP000244855"/>
    </source>
</evidence>
<keyword evidence="1" id="KW-0732">Signal</keyword>
<accession>A0A2V1DN86</accession>
<dbReference type="AlphaFoldDB" id="A0A2V1DN86"/>
<reference evidence="2 3" key="1">
    <citation type="journal article" date="2018" name="Sci. Rep.">
        <title>Comparative genomics provides insights into the lifestyle and reveals functional heterogeneity of dark septate endophytic fungi.</title>
        <authorList>
            <person name="Knapp D.G."/>
            <person name="Nemeth J.B."/>
            <person name="Barry K."/>
            <person name="Hainaut M."/>
            <person name="Henrissat B."/>
            <person name="Johnson J."/>
            <person name="Kuo A."/>
            <person name="Lim J.H.P."/>
            <person name="Lipzen A."/>
            <person name="Nolan M."/>
            <person name="Ohm R.A."/>
            <person name="Tamas L."/>
            <person name="Grigoriev I.V."/>
            <person name="Spatafora J.W."/>
            <person name="Nagy L.G."/>
            <person name="Kovacs G.M."/>
        </authorList>
    </citation>
    <scope>NUCLEOTIDE SEQUENCE [LARGE SCALE GENOMIC DNA]</scope>
    <source>
        <strain evidence="2 3">DSE2036</strain>
    </source>
</reference>
<keyword evidence="3" id="KW-1185">Reference proteome</keyword>
<feature type="chain" id="PRO_5016074902" description="Cyanovirin-N domain-containing protein" evidence="1">
    <location>
        <begin position="29"/>
        <end position="326"/>
    </location>
</feature>